<proteinExistence type="predicted"/>
<gene>
    <name evidence="1" type="ORF">MM415A05999_0002</name>
</gene>
<dbReference type="EMBL" id="MT141637">
    <property type="protein sequence ID" value="QJA68656.1"/>
    <property type="molecule type" value="Genomic_DNA"/>
</dbReference>
<reference evidence="1" key="1">
    <citation type="submission" date="2020-03" db="EMBL/GenBank/DDBJ databases">
        <title>The deep terrestrial virosphere.</title>
        <authorList>
            <person name="Holmfeldt K."/>
            <person name="Nilsson E."/>
            <person name="Simone D."/>
            <person name="Lopez-Fernandez M."/>
            <person name="Wu X."/>
            <person name="de Brujin I."/>
            <person name="Lundin D."/>
            <person name="Andersson A."/>
            <person name="Bertilsson S."/>
            <person name="Dopson M."/>
        </authorList>
    </citation>
    <scope>NUCLEOTIDE SEQUENCE</scope>
    <source>
        <strain evidence="1">MM415A05999</strain>
    </source>
</reference>
<sequence length="87" mass="10385">MIQRYETCAVGNSGITIKNAIQKCDTGPLVYYSDYKQLEEENAQLRQQVEECKKYKAFWDQARLADKMTFERYEWNRRDCSCSPREN</sequence>
<protein>
    <submittedName>
        <fullName evidence="1">Uncharacterized protein</fullName>
    </submittedName>
</protein>
<name>A0A6M3JFP3_9ZZZZ</name>
<organism evidence="1">
    <name type="scientific">viral metagenome</name>
    <dbReference type="NCBI Taxonomy" id="1070528"/>
    <lineage>
        <taxon>unclassified sequences</taxon>
        <taxon>metagenomes</taxon>
        <taxon>organismal metagenomes</taxon>
    </lineage>
</organism>
<evidence type="ECO:0000313" key="1">
    <source>
        <dbReference type="EMBL" id="QJA68656.1"/>
    </source>
</evidence>
<dbReference type="AlphaFoldDB" id="A0A6M3JFP3"/>
<accession>A0A6M3JFP3</accession>